<evidence type="ECO:0000259" key="4">
    <source>
        <dbReference type="Pfam" id="PF00808"/>
    </source>
</evidence>
<name>A0A0C2YT11_HEBCY</name>
<feature type="compositionally biased region" description="Acidic residues" evidence="3">
    <location>
        <begin position="160"/>
        <end position="180"/>
    </location>
</feature>
<dbReference type="GO" id="GO:0017054">
    <property type="term" value="C:negative cofactor 2 complex"/>
    <property type="evidence" value="ECO:0007669"/>
    <property type="project" value="TreeGrafter"/>
</dbReference>
<keyword evidence="2" id="KW-0539">Nucleus</keyword>
<organism evidence="5 6">
    <name type="scientific">Hebeloma cylindrosporum</name>
    <dbReference type="NCBI Taxonomy" id="76867"/>
    <lineage>
        <taxon>Eukaryota</taxon>
        <taxon>Fungi</taxon>
        <taxon>Dikarya</taxon>
        <taxon>Basidiomycota</taxon>
        <taxon>Agaricomycotina</taxon>
        <taxon>Agaricomycetes</taxon>
        <taxon>Agaricomycetidae</taxon>
        <taxon>Agaricales</taxon>
        <taxon>Agaricineae</taxon>
        <taxon>Hymenogastraceae</taxon>
        <taxon>Hebeloma</taxon>
    </lineage>
</organism>
<protein>
    <recommendedName>
        <fullName evidence="4">Transcription factor CBF/NF-Y/archaeal histone domain-containing protein</fullName>
    </recommendedName>
</protein>
<evidence type="ECO:0000256" key="3">
    <source>
        <dbReference type="SAM" id="MobiDB-lite"/>
    </source>
</evidence>
<dbReference type="PANTHER" id="PTHR10252:SF5">
    <property type="entry name" value="DR1-ASSOCIATED COREPRESSOR"/>
    <property type="match status" value="1"/>
</dbReference>
<feature type="region of interest" description="Disordered" evidence="3">
    <location>
        <begin position="89"/>
        <end position="213"/>
    </location>
</feature>
<comment type="subcellular location">
    <subcellularLocation>
        <location evidence="1">Nucleus</location>
    </subcellularLocation>
</comment>
<accession>A0A0C2YT11</accession>
<dbReference type="GO" id="GO:0016251">
    <property type="term" value="F:RNA polymerase II general transcription initiation factor activity"/>
    <property type="evidence" value="ECO:0007669"/>
    <property type="project" value="TreeGrafter"/>
</dbReference>
<sequence>MKNKNKQTKFPVARIKKIMQKDEEVGKVAQATPIVISKALELFLGLIIEQAHAVTANRGAKKVEAYHLKHAVETTETLDFLKELVQDIPDPSAGGTIDLEAEIESKKKRGKGKRAPADPNAPKRRRKKKGDVDPNLMVFDEPPPTTGSSGRMSVIKSPPEEQEDDAEMQDDPDEYDEEEEPRPAAGGSSSYRPRSPSEEDDWQGNKPFMPGRK</sequence>
<feature type="compositionally biased region" description="Low complexity" evidence="3">
    <location>
        <begin position="184"/>
        <end position="194"/>
    </location>
</feature>
<gene>
    <name evidence="5" type="ORF">M413DRAFT_443155</name>
</gene>
<dbReference type="HOGENOM" id="CLU_045277_3_0_1"/>
<dbReference type="GO" id="GO:0046982">
    <property type="term" value="F:protein heterodimerization activity"/>
    <property type="evidence" value="ECO:0007669"/>
    <property type="project" value="InterPro"/>
</dbReference>
<dbReference type="STRING" id="686832.A0A0C2YT11"/>
<dbReference type="PANTHER" id="PTHR10252">
    <property type="entry name" value="HISTONE-LIKE TRANSCRIPTION FACTOR CCAAT-RELATED"/>
    <property type="match status" value="1"/>
</dbReference>
<dbReference type="EMBL" id="KN831774">
    <property type="protein sequence ID" value="KIM44107.1"/>
    <property type="molecule type" value="Genomic_DNA"/>
</dbReference>
<evidence type="ECO:0000313" key="6">
    <source>
        <dbReference type="Proteomes" id="UP000053424"/>
    </source>
</evidence>
<dbReference type="InterPro" id="IPR050568">
    <property type="entry name" value="Transcr_DNA_Rep_Reg"/>
</dbReference>
<feature type="domain" description="Transcription factor CBF/NF-Y/archaeal histone" evidence="4">
    <location>
        <begin position="9"/>
        <end position="72"/>
    </location>
</feature>
<dbReference type="InterPro" id="IPR009072">
    <property type="entry name" value="Histone-fold"/>
</dbReference>
<dbReference type="InterPro" id="IPR003958">
    <property type="entry name" value="CBFA_NFYB_domain"/>
</dbReference>
<dbReference type="AlphaFoldDB" id="A0A0C2YT11"/>
<reference evidence="5 6" key="1">
    <citation type="submission" date="2014-04" db="EMBL/GenBank/DDBJ databases">
        <authorList>
            <consortium name="DOE Joint Genome Institute"/>
            <person name="Kuo A."/>
            <person name="Gay G."/>
            <person name="Dore J."/>
            <person name="Kohler A."/>
            <person name="Nagy L.G."/>
            <person name="Floudas D."/>
            <person name="Copeland A."/>
            <person name="Barry K.W."/>
            <person name="Cichocki N."/>
            <person name="Veneault-Fourrey C."/>
            <person name="LaButti K."/>
            <person name="Lindquist E.A."/>
            <person name="Lipzen A."/>
            <person name="Lundell T."/>
            <person name="Morin E."/>
            <person name="Murat C."/>
            <person name="Sun H."/>
            <person name="Tunlid A."/>
            <person name="Henrissat B."/>
            <person name="Grigoriev I.V."/>
            <person name="Hibbett D.S."/>
            <person name="Martin F."/>
            <person name="Nordberg H.P."/>
            <person name="Cantor M.N."/>
            <person name="Hua S.X."/>
        </authorList>
    </citation>
    <scope>NUCLEOTIDE SEQUENCE [LARGE SCALE GENOMIC DNA]</scope>
    <source>
        <strain evidence="6">h7</strain>
    </source>
</reference>
<evidence type="ECO:0000256" key="1">
    <source>
        <dbReference type="ARBA" id="ARBA00004123"/>
    </source>
</evidence>
<dbReference type="Pfam" id="PF00808">
    <property type="entry name" value="CBFD_NFYB_HMF"/>
    <property type="match status" value="1"/>
</dbReference>
<dbReference type="Proteomes" id="UP000053424">
    <property type="component" value="Unassembled WGS sequence"/>
</dbReference>
<dbReference type="SUPFAM" id="SSF47113">
    <property type="entry name" value="Histone-fold"/>
    <property type="match status" value="1"/>
</dbReference>
<dbReference type="Gene3D" id="1.10.20.10">
    <property type="entry name" value="Histone, subunit A"/>
    <property type="match status" value="1"/>
</dbReference>
<reference evidence="6" key="2">
    <citation type="submission" date="2015-01" db="EMBL/GenBank/DDBJ databases">
        <title>Evolutionary Origins and Diversification of the Mycorrhizal Mutualists.</title>
        <authorList>
            <consortium name="DOE Joint Genome Institute"/>
            <consortium name="Mycorrhizal Genomics Consortium"/>
            <person name="Kohler A."/>
            <person name="Kuo A."/>
            <person name="Nagy L.G."/>
            <person name="Floudas D."/>
            <person name="Copeland A."/>
            <person name="Barry K.W."/>
            <person name="Cichocki N."/>
            <person name="Veneault-Fourrey C."/>
            <person name="LaButti K."/>
            <person name="Lindquist E.A."/>
            <person name="Lipzen A."/>
            <person name="Lundell T."/>
            <person name="Morin E."/>
            <person name="Murat C."/>
            <person name="Riley R."/>
            <person name="Ohm R."/>
            <person name="Sun H."/>
            <person name="Tunlid A."/>
            <person name="Henrissat B."/>
            <person name="Grigoriev I.V."/>
            <person name="Hibbett D.S."/>
            <person name="Martin F."/>
        </authorList>
    </citation>
    <scope>NUCLEOTIDE SEQUENCE [LARGE SCALE GENOMIC DNA]</scope>
    <source>
        <strain evidence="6">h7</strain>
    </source>
</reference>
<keyword evidence="6" id="KW-1185">Reference proteome</keyword>
<dbReference type="CDD" id="cd22906">
    <property type="entry name" value="HFD_DRAP1"/>
    <property type="match status" value="1"/>
</dbReference>
<dbReference type="OrthoDB" id="653904at2759"/>
<proteinExistence type="predicted"/>
<evidence type="ECO:0000256" key="2">
    <source>
        <dbReference type="ARBA" id="ARBA00023242"/>
    </source>
</evidence>
<dbReference type="GO" id="GO:0001046">
    <property type="term" value="F:core promoter sequence-specific DNA binding"/>
    <property type="evidence" value="ECO:0007669"/>
    <property type="project" value="TreeGrafter"/>
</dbReference>
<evidence type="ECO:0000313" key="5">
    <source>
        <dbReference type="EMBL" id="KIM44107.1"/>
    </source>
</evidence>